<protein>
    <submittedName>
        <fullName evidence="5">Gfo/Idh/MocA family oxidoreductase</fullName>
    </submittedName>
</protein>
<dbReference type="Gene3D" id="3.40.50.720">
    <property type="entry name" value="NAD(P)-binding Rossmann-like Domain"/>
    <property type="match status" value="1"/>
</dbReference>
<dbReference type="SUPFAM" id="SSF51735">
    <property type="entry name" value="NAD(P)-binding Rossmann-fold domains"/>
    <property type="match status" value="1"/>
</dbReference>
<dbReference type="InterPro" id="IPR055170">
    <property type="entry name" value="GFO_IDH_MocA-like_dom"/>
</dbReference>
<evidence type="ECO:0000259" key="4">
    <source>
        <dbReference type="Pfam" id="PF22725"/>
    </source>
</evidence>
<name>A0A927HAH4_9BACI</name>
<reference evidence="5" key="1">
    <citation type="submission" date="2020-09" db="EMBL/GenBank/DDBJ databases">
        <title>Bacillus faecalis sp. nov., a moderately halophilic bacterium isolated from cow faeces.</title>
        <authorList>
            <person name="Jiang L."/>
            <person name="Lee J."/>
        </authorList>
    </citation>
    <scope>NUCLEOTIDE SEQUENCE</scope>
    <source>
        <strain evidence="5">AGMB 02131</strain>
    </source>
</reference>
<evidence type="ECO:0000256" key="1">
    <source>
        <dbReference type="ARBA" id="ARBA00010928"/>
    </source>
</evidence>
<dbReference type="EMBL" id="JACXSI010000022">
    <property type="protein sequence ID" value="MBD3108680.1"/>
    <property type="molecule type" value="Genomic_DNA"/>
</dbReference>
<gene>
    <name evidence="5" type="ORF">IEO70_09900</name>
</gene>
<dbReference type="Pfam" id="PF01408">
    <property type="entry name" value="GFO_IDH_MocA"/>
    <property type="match status" value="1"/>
</dbReference>
<dbReference type="GO" id="GO:0000166">
    <property type="term" value="F:nucleotide binding"/>
    <property type="evidence" value="ECO:0007669"/>
    <property type="project" value="InterPro"/>
</dbReference>
<dbReference type="PANTHER" id="PTHR22604:SF105">
    <property type="entry name" value="TRANS-1,2-DIHYDROBENZENE-1,2-DIOL DEHYDROGENASE"/>
    <property type="match status" value="1"/>
</dbReference>
<dbReference type="GO" id="GO:0016491">
    <property type="term" value="F:oxidoreductase activity"/>
    <property type="evidence" value="ECO:0007669"/>
    <property type="project" value="UniProtKB-KW"/>
</dbReference>
<sequence>MKKVKWGILSTASIAKSVLIPAIKRAENAEGVAIASRGERVHRAAAECGIPVAYESYDALLQDANIDAVYIPLPNHLHKEWVIKAAEHGKHVLCEKPVALSSEEALEMVRVCKEQKVVFMEAFMYQFHPQYKRVQELMASGEIGDIKLVKGSFSFFMENREGNIRMNKEMGGGSLFDVGSYCVHAIRSILNAEPVQVYAQAQLDLETKVDTSAYVSMDFENGIKATFDCSFDMLMRNELEIIGTQGAIKLPHAYRPDINDGIGEIIIQTNESTRIEKMAGDIYKAEVEHISAAILQGTEPVYPGAESVKNMKVLQACLESIETGEVVQVK</sequence>
<feature type="domain" description="GFO/IDH/MocA-like oxidoreductase" evidence="4">
    <location>
        <begin position="131"/>
        <end position="248"/>
    </location>
</feature>
<comment type="similarity">
    <text evidence="1">Belongs to the Gfo/Idh/MocA family.</text>
</comment>
<accession>A0A927HAH4</accession>
<organism evidence="5 6">
    <name type="scientific">Peribacillus faecalis</name>
    <dbReference type="NCBI Taxonomy" id="2772559"/>
    <lineage>
        <taxon>Bacteria</taxon>
        <taxon>Bacillati</taxon>
        <taxon>Bacillota</taxon>
        <taxon>Bacilli</taxon>
        <taxon>Bacillales</taxon>
        <taxon>Bacillaceae</taxon>
        <taxon>Peribacillus</taxon>
    </lineage>
</organism>
<dbReference type="AlphaFoldDB" id="A0A927HAH4"/>
<dbReference type="Pfam" id="PF22725">
    <property type="entry name" value="GFO_IDH_MocA_C3"/>
    <property type="match status" value="1"/>
</dbReference>
<dbReference type="Proteomes" id="UP000602076">
    <property type="component" value="Unassembled WGS sequence"/>
</dbReference>
<dbReference type="InterPro" id="IPR000683">
    <property type="entry name" value="Gfo/Idh/MocA-like_OxRdtase_N"/>
</dbReference>
<keyword evidence="2" id="KW-0560">Oxidoreductase</keyword>
<dbReference type="InterPro" id="IPR050984">
    <property type="entry name" value="Gfo/Idh/MocA_domain"/>
</dbReference>
<proteinExistence type="inferred from homology"/>
<dbReference type="Gene3D" id="3.30.360.10">
    <property type="entry name" value="Dihydrodipicolinate Reductase, domain 2"/>
    <property type="match status" value="1"/>
</dbReference>
<feature type="domain" description="Gfo/Idh/MocA-like oxidoreductase N-terminal" evidence="3">
    <location>
        <begin position="8"/>
        <end position="122"/>
    </location>
</feature>
<comment type="caution">
    <text evidence="5">The sequence shown here is derived from an EMBL/GenBank/DDBJ whole genome shotgun (WGS) entry which is preliminary data.</text>
</comment>
<evidence type="ECO:0000259" key="3">
    <source>
        <dbReference type="Pfam" id="PF01408"/>
    </source>
</evidence>
<keyword evidence="6" id="KW-1185">Reference proteome</keyword>
<evidence type="ECO:0000313" key="5">
    <source>
        <dbReference type="EMBL" id="MBD3108680.1"/>
    </source>
</evidence>
<evidence type="ECO:0000313" key="6">
    <source>
        <dbReference type="Proteomes" id="UP000602076"/>
    </source>
</evidence>
<dbReference type="InterPro" id="IPR036291">
    <property type="entry name" value="NAD(P)-bd_dom_sf"/>
</dbReference>
<dbReference type="RefSeq" id="WP_190998218.1">
    <property type="nucleotide sequence ID" value="NZ_JACXSI010000022.1"/>
</dbReference>
<dbReference type="SUPFAM" id="SSF55347">
    <property type="entry name" value="Glyceraldehyde-3-phosphate dehydrogenase-like, C-terminal domain"/>
    <property type="match status" value="1"/>
</dbReference>
<dbReference type="PANTHER" id="PTHR22604">
    <property type="entry name" value="OXIDOREDUCTASES"/>
    <property type="match status" value="1"/>
</dbReference>
<evidence type="ECO:0000256" key="2">
    <source>
        <dbReference type="ARBA" id="ARBA00023002"/>
    </source>
</evidence>